<dbReference type="Pfam" id="PF01965">
    <property type="entry name" value="DJ-1_PfpI"/>
    <property type="match status" value="1"/>
</dbReference>
<dbReference type="AlphaFoldDB" id="A0A6N8HXB8"/>
<keyword evidence="2" id="KW-0645">Protease</keyword>
<dbReference type="GO" id="GO:0005737">
    <property type="term" value="C:cytoplasm"/>
    <property type="evidence" value="ECO:0007669"/>
    <property type="project" value="TreeGrafter"/>
</dbReference>
<dbReference type="InterPro" id="IPR050325">
    <property type="entry name" value="Prot/Nucl_acid_deglycase"/>
</dbReference>
<dbReference type="GO" id="GO:0016798">
    <property type="term" value="F:hydrolase activity, acting on glycosyl bonds"/>
    <property type="evidence" value="ECO:0007669"/>
    <property type="project" value="UniProtKB-KW"/>
</dbReference>
<reference evidence="2 3" key="1">
    <citation type="submission" date="2019-09" db="EMBL/GenBank/DDBJ databases">
        <title>Genome sequence of Clostridium sp. EA1.</title>
        <authorList>
            <person name="Poehlein A."/>
            <person name="Bengelsdorf F.R."/>
            <person name="Daniel R."/>
        </authorList>
    </citation>
    <scope>NUCLEOTIDE SEQUENCE [LARGE SCALE GENOMIC DNA]</scope>
    <source>
        <strain evidence="2 3">EA1</strain>
    </source>
</reference>
<comment type="caution">
    <text evidence="2">The sequence shown here is derived from an EMBL/GenBank/DDBJ whole genome shotgun (WGS) entry which is preliminary data.</text>
</comment>
<evidence type="ECO:0000313" key="3">
    <source>
        <dbReference type="Proteomes" id="UP000469440"/>
    </source>
</evidence>
<evidence type="ECO:0000313" key="2">
    <source>
        <dbReference type="EMBL" id="MVB10504.1"/>
    </source>
</evidence>
<keyword evidence="2" id="KW-0326">Glycosidase</keyword>
<protein>
    <submittedName>
        <fullName evidence="2">Putative protease YdeA</fullName>
        <ecNumber evidence="2">3.2.-.-</ecNumber>
    </submittedName>
</protein>
<feature type="domain" description="DJ-1/PfpI" evidence="1">
    <location>
        <begin position="3"/>
        <end position="174"/>
    </location>
</feature>
<dbReference type="EC" id="3.2.-.-" evidence="2"/>
<dbReference type="GO" id="GO:0008233">
    <property type="term" value="F:peptidase activity"/>
    <property type="evidence" value="ECO:0007669"/>
    <property type="project" value="UniProtKB-KW"/>
</dbReference>
<keyword evidence="3" id="KW-1185">Reference proteome</keyword>
<dbReference type="Proteomes" id="UP000469440">
    <property type="component" value="Unassembled WGS sequence"/>
</dbReference>
<dbReference type="InterPro" id="IPR002818">
    <property type="entry name" value="DJ-1/PfpI"/>
</dbReference>
<dbReference type="SUPFAM" id="SSF52317">
    <property type="entry name" value="Class I glutamine amidotransferase-like"/>
    <property type="match status" value="1"/>
</dbReference>
<keyword evidence="2" id="KW-0378">Hydrolase</keyword>
<proteinExistence type="predicted"/>
<name>A0A6N8HXB8_9FIRM</name>
<dbReference type="Gene3D" id="3.40.50.880">
    <property type="match status" value="1"/>
</dbReference>
<dbReference type="RefSeq" id="WP_156990103.1">
    <property type="nucleotide sequence ID" value="NZ_VWXL01000036.1"/>
</dbReference>
<gene>
    <name evidence="2" type="primary">ydeA</name>
    <name evidence="2" type="ORF">CAFE_11940</name>
</gene>
<dbReference type="PANTHER" id="PTHR48094:SF19">
    <property type="entry name" value="DJ-1_PFPI DOMAIN-CONTAINING PROTEIN"/>
    <property type="match status" value="1"/>
</dbReference>
<dbReference type="GO" id="GO:0006508">
    <property type="term" value="P:proteolysis"/>
    <property type="evidence" value="ECO:0007669"/>
    <property type="project" value="UniProtKB-KW"/>
</dbReference>
<dbReference type="PANTHER" id="PTHR48094">
    <property type="entry name" value="PROTEIN/NUCLEIC ACID DEGLYCASE DJ-1-RELATED"/>
    <property type="match status" value="1"/>
</dbReference>
<dbReference type="CDD" id="cd03140">
    <property type="entry name" value="GATase1_PfpI_3"/>
    <property type="match status" value="1"/>
</dbReference>
<sequence>MFTVYVYVLDTLADWELGYVTSELNSGRFFKKGAQRVTLKTVSASKKPIRTMGGLTIAPDCLIDDMAVSETSVLLLPGATTWNDPKHSAIIKKAGEFLSTGATVCAICGATAALASFGLLDHRPHTSNGQGFLEMVAPGYKGQSFYVDKPSVSDDNLITASSTGALLWAKQIIEHLGVFGADTLEVWYEYFSTGKPDRFFALMQTLPSSNEN</sequence>
<dbReference type="OrthoDB" id="6003696at2"/>
<dbReference type="InterPro" id="IPR029062">
    <property type="entry name" value="Class_I_gatase-like"/>
</dbReference>
<dbReference type="EMBL" id="VWXL01000036">
    <property type="protein sequence ID" value="MVB10504.1"/>
    <property type="molecule type" value="Genomic_DNA"/>
</dbReference>
<accession>A0A6N8HXB8</accession>
<evidence type="ECO:0000259" key="1">
    <source>
        <dbReference type="Pfam" id="PF01965"/>
    </source>
</evidence>
<organism evidence="2 3">
    <name type="scientific">Caproicibacter fermentans</name>
    <dbReference type="NCBI Taxonomy" id="2576756"/>
    <lineage>
        <taxon>Bacteria</taxon>
        <taxon>Bacillati</taxon>
        <taxon>Bacillota</taxon>
        <taxon>Clostridia</taxon>
        <taxon>Eubacteriales</taxon>
        <taxon>Acutalibacteraceae</taxon>
        <taxon>Caproicibacter</taxon>
    </lineage>
</organism>